<dbReference type="PANTHER" id="PTHR21139">
    <property type="entry name" value="TRIOSEPHOSPHATE ISOMERASE"/>
    <property type="match status" value="1"/>
</dbReference>
<dbReference type="GO" id="GO:0004807">
    <property type="term" value="F:triose-phosphate isomerase activity"/>
    <property type="evidence" value="ECO:0007669"/>
    <property type="project" value="UniProtKB-UniRule"/>
</dbReference>
<comment type="function">
    <text evidence="9">Involved in the gluconeogenesis. Catalyzes stereospecifically the conversion of dihydroxyacetone phosphate (DHAP) to D-glyceraldehyde-3-phosphate (G3P).</text>
</comment>
<name>A0A3D1JJJ8_9CHLR</name>
<dbReference type="InterPro" id="IPR000652">
    <property type="entry name" value="Triosephosphate_isomerase"/>
</dbReference>
<feature type="binding site" evidence="9">
    <location>
        <position position="172"/>
    </location>
    <ligand>
        <name>substrate</name>
    </ligand>
</feature>
<reference evidence="11 12" key="1">
    <citation type="journal article" date="2018" name="Nat. Biotechnol.">
        <title>A standardized bacterial taxonomy based on genome phylogeny substantially revises the tree of life.</title>
        <authorList>
            <person name="Parks D.H."/>
            <person name="Chuvochina M."/>
            <person name="Waite D.W."/>
            <person name="Rinke C."/>
            <person name="Skarshewski A."/>
            <person name="Chaumeil P.A."/>
            <person name="Hugenholtz P."/>
        </authorList>
    </citation>
    <scope>NUCLEOTIDE SEQUENCE [LARGE SCALE GENOMIC DNA]</scope>
    <source>
        <strain evidence="11">UBA8781</strain>
    </source>
</reference>
<feature type="active site" description="Electrophile" evidence="9">
    <location>
        <position position="94"/>
    </location>
</feature>
<comment type="subcellular location">
    <subcellularLocation>
        <location evidence="9 10">Cytoplasm</location>
    </subcellularLocation>
</comment>
<feature type="binding site" evidence="9">
    <location>
        <position position="213"/>
    </location>
    <ligand>
        <name>substrate</name>
    </ligand>
</feature>
<dbReference type="InterPro" id="IPR035990">
    <property type="entry name" value="TIM_sf"/>
</dbReference>
<feature type="binding site" evidence="9">
    <location>
        <begin position="234"/>
        <end position="235"/>
    </location>
    <ligand>
        <name>substrate</name>
    </ligand>
</feature>
<dbReference type="RefSeq" id="WP_062193672.1">
    <property type="nucleotide sequence ID" value="NZ_DF967965.1"/>
</dbReference>
<evidence type="ECO:0000256" key="4">
    <source>
        <dbReference type="ARBA" id="ARBA00019397"/>
    </source>
</evidence>
<evidence type="ECO:0000256" key="3">
    <source>
        <dbReference type="ARBA" id="ARBA00011940"/>
    </source>
</evidence>
<dbReference type="FunFam" id="3.20.20.70:FF:000016">
    <property type="entry name" value="Triosephosphate isomerase"/>
    <property type="match status" value="1"/>
</dbReference>
<organism evidence="11 12">
    <name type="scientific">Anaerolinea thermolimosa</name>
    <dbReference type="NCBI Taxonomy" id="229919"/>
    <lineage>
        <taxon>Bacteria</taxon>
        <taxon>Bacillati</taxon>
        <taxon>Chloroflexota</taxon>
        <taxon>Anaerolineae</taxon>
        <taxon>Anaerolineales</taxon>
        <taxon>Anaerolineaceae</taxon>
        <taxon>Anaerolinea</taxon>
    </lineage>
</organism>
<keyword evidence="7 9" id="KW-0324">Glycolysis</keyword>
<evidence type="ECO:0000256" key="8">
    <source>
        <dbReference type="ARBA" id="ARBA00023235"/>
    </source>
</evidence>
<evidence type="ECO:0000256" key="6">
    <source>
        <dbReference type="ARBA" id="ARBA00022490"/>
    </source>
</evidence>
<dbReference type="UniPathway" id="UPA00138"/>
<dbReference type="UniPathway" id="UPA00109">
    <property type="reaction ID" value="UER00189"/>
</dbReference>
<comment type="pathway">
    <text evidence="1 9 10">Carbohydrate degradation; glycolysis; D-glyceraldehyde 3-phosphate from glycerone phosphate: step 1/1.</text>
</comment>
<comment type="caution">
    <text evidence="11">The sequence shown here is derived from an EMBL/GenBank/DDBJ whole genome shotgun (WGS) entry which is preliminary data.</text>
</comment>
<evidence type="ECO:0000313" key="12">
    <source>
        <dbReference type="Proteomes" id="UP000264141"/>
    </source>
</evidence>
<evidence type="ECO:0000256" key="9">
    <source>
        <dbReference type="HAMAP-Rule" id="MF_00147"/>
    </source>
</evidence>
<feature type="binding site" evidence="9">
    <location>
        <begin position="9"/>
        <end position="11"/>
    </location>
    <ligand>
        <name>substrate</name>
    </ligand>
</feature>
<evidence type="ECO:0000256" key="7">
    <source>
        <dbReference type="ARBA" id="ARBA00023152"/>
    </source>
</evidence>
<keyword evidence="8 9" id="KW-0413">Isomerase</keyword>
<dbReference type="InterPro" id="IPR020861">
    <property type="entry name" value="Triosephosphate_isomerase_AS"/>
</dbReference>
<dbReference type="InterPro" id="IPR013785">
    <property type="entry name" value="Aldolase_TIM"/>
</dbReference>
<comment type="subunit">
    <text evidence="9 10">Homodimer.</text>
</comment>
<dbReference type="EC" id="5.3.1.1" evidence="3 9"/>
<dbReference type="GO" id="GO:0005829">
    <property type="term" value="C:cytosol"/>
    <property type="evidence" value="ECO:0007669"/>
    <property type="project" value="TreeGrafter"/>
</dbReference>
<dbReference type="PROSITE" id="PS00171">
    <property type="entry name" value="TIM_1"/>
    <property type="match status" value="1"/>
</dbReference>
<evidence type="ECO:0000256" key="2">
    <source>
        <dbReference type="ARBA" id="ARBA00007422"/>
    </source>
</evidence>
<dbReference type="GO" id="GO:0046166">
    <property type="term" value="P:glyceraldehyde-3-phosphate biosynthetic process"/>
    <property type="evidence" value="ECO:0007669"/>
    <property type="project" value="TreeGrafter"/>
</dbReference>
<keyword evidence="5 9" id="KW-0312">Gluconeogenesis</keyword>
<keyword evidence="6 9" id="KW-0963">Cytoplasm</keyword>
<comment type="catalytic activity">
    <reaction evidence="9 10">
        <text>D-glyceraldehyde 3-phosphate = dihydroxyacetone phosphate</text>
        <dbReference type="Rhea" id="RHEA:18585"/>
        <dbReference type="ChEBI" id="CHEBI:57642"/>
        <dbReference type="ChEBI" id="CHEBI:59776"/>
        <dbReference type="EC" id="5.3.1.1"/>
    </reaction>
</comment>
<proteinExistence type="inferred from homology"/>
<dbReference type="HAMAP" id="MF_00147_B">
    <property type="entry name" value="TIM_B"/>
    <property type="match status" value="1"/>
</dbReference>
<dbReference type="PANTHER" id="PTHR21139:SF42">
    <property type="entry name" value="TRIOSEPHOSPHATE ISOMERASE"/>
    <property type="match status" value="1"/>
</dbReference>
<dbReference type="GO" id="GO:0019563">
    <property type="term" value="P:glycerol catabolic process"/>
    <property type="evidence" value="ECO:0007669"/>
    <property type="project" value="TreeGrafter"/>
</dbReference>
<dbReference type="EMBL" id="DPBP01000048">
    <property type="protein sequence ID" value="HCE18624.1"/>
    <property type="molecule type" value="Genomic_DNA"/>
</dbReference>
<dbReference type="GO" id="GO:0006096">
    <property type="term" value="P:glycolytic process"/>
    <property type="evidence" value="ECO:0007669"/>
    <property type="project" value="UniProtKB-UniRule"/>
</dbReference>
<dbReference type="InterPro" id="IPR022896">
    <property type="entry name" value="TrioseP_Isoase_bac/euk"/>
</dbReference>
<protein>
    <recommendedName>
        <fullName evidence="4 9">Triosephosphate isomerase</fullName>
        <shortName evidence="9">TIM</shortName>
        <shortName evidence="9">TPI</shortName>
        <ecNumber evidence="3 9">5.3.1.1</ecNumber>
    </recommendedName>
    <alternativeName>
        <fullName evidence="9">Triose-phosphate isomerase</fullName>
    </alternativeName>
</protein>
<accession>A0A3D1JJJ8</accession>
<dbReference type="Proteomes" id="UP000264141">
    <property type="component" value="Unassembled WGS sequence"/>
</dbReference>
<feature type="active site" description="Proton acceptor" evidence="9">
    <location>
        <position position="166"/>
    </location>
</feature>
<dbReference type="CDD" id="cd00311">
    <property type="entry name" value="TIM"/>
    <property type="match status" value="1"/>
</dbReference>
<dbReference type="SUPFAM" id="SSF51351">
    <property type="entry name" value="Triosephosphate isomerase (TIM)"/>
    <property type="match status" value="1"/>
</dbReference>
<dbReference type="GO" id="GO:0006094">
    <property type="term" value="P:gluconeogenesis"/>
    <property type="evidence" value="ECO:0007669"/>
    <property type="project" value="UniProtKB-UniRule"/>
</dbReference>
<dbReference type="PROSITE" id="PS51440">
    <property type="entry name" value="TIM_2"/>
    <property type="match status" value="1"/>
</dbReference>
<evidence type="ECO:0000256" key="1">
    <source>
        <dbReference type="ARBA" id="ARBA00004680"/>
    </source>
</evidence>
<dbReference type="STRING" id="229919.GCA_001050195_02239"/>
<gene>
    <name evidence="9" type="primary">tpiA</name>
    <name evidence="11" type="ORF">DEQ80_12275</name>
</gene>
<comment type="similarity">
    <text evidence="2 9 10">Belongs to the triosephosphate isomerase family.</text>
</comment>
<evidence type="ECO:0000256" key="5">
    <source>
        <dbReference type="ARBA" id="ARBA00022432"/>
    </source>
</evidence>
<dbReference type="NCBIfam" id="TIGR00419">
    <property type="entry name" value="tim"/>
    <property type="match status" value="1"/>
</dbReference>
<dbReference type="Gene3D" id="3.20.20.70">
    <property type="entry name" value="Aldolase class I"/>
    <property type="match status" value="1"/>
</dbReference>
<dbReference type="AlphaFoldDB" id="A0A3D1JJJ8"/>
<comment type="pathway">
    <text evidence="9 10">Carbohydrate biosynthesis; gluconeogenesis.</text>
</comment>
<dbReference type="OrthoDB" id="9809429at2"/>
<evidence type="ECO:0000256" key="10">
    <source>
        <dbReference type="RuleBase" id="RU363013"/>
    </source>
</evidence>
<evidence type="ECO:0000313" key="11">
    <source>
        <dbReference type="EMBL" id="HCE18624.1"/>
    </source>
</evidence>
<sequence length="255" mass="27223">MRTPFVAGNWKMNKTGEEARLLVSELLPALQPITTVERAICPPFPYLLPLANMLKGSGIGLGAQNMHWEASGAFTGEVAPAMVAEFCQYVILGHSERRAYFHETDEMVNKKVKAALAIGLTPIMCVGETLSENEAGLTAEVVTRQTRLGLAGISAEEVSRVVIAYEPVWAIGTGKAATAQQAQDVHARIIRPVLREMFGETAAQAMRIQYGGSVNSKNAAELFAMPDIDGALVGGASLKAPEFIAIVQAAAEAKK</sequence>
<dbReference type="Pfam" id="PF00121">
    <property type="entry name" value="TIM"/>
    <property type="match status" value="1"/>
</dbReference>